<name>A0ABR8LJP6_9ALTE</name>
<keyword evidence="2" id="KW-1185">Reference proteome</keyword>
<evidence type="ECO:0000313" key="1">
    <source>
        <dbReference type="EMBL" id="MBD3586424.1"/>
    </source>
</evidence>
<evidence type="ECO:0008006" key="3">
    <source>
        <dbReference type="Google" id="ProtNLM"/>
    </source>
</evidence>
<organism evidence="1 2">
    <name type="scientific">Salinimonas profundi</name>
    <dbReference type="NCBI Taxonomy" id="2729140"/>
    <lineage>
        <taxon>Bacteria</taxon>
        <taxon>Pseudomonadati</taxon>
        <taxon>Pseudomonadota</taxon>
        <taxon>Gammaproteobacteria</taxon>
        <taxon>Alteromonadales</taxon>
        <taxon>Alteromonadaceae</taxon>
        <taxon>Alteromonas/Salinimonas group</taxon>
        <taxon>Salinimonas</taxon>
    </lineage>
</organism>
<gene>
    <name evidence="1" type="ORF">HHX48_11805</name>
</gene>
<dbReference type="Proteomes" id="UP000624419">
    <property type="component" value="Unassembled WGS sequence"/>
</dbReference>
<dbReference type="EMBL" id="JABBXD010000006">
    <property type="protein sequence ID" value="MBD3586424.1"/>
    <property type="molecule type" value="Genomic_DNA"/>
</dbReference>
<accession>A0ABR8LJP6</accession>
<proteinExistence type="predicted"/>
<reference evidence="1 2" key="1">
    <citation type="submission" date="2020-04" db="EMBL/GenBank/DDBJ databases">
        <title>Salinimonas sp. HHU 13199.</title>
        <authorList>
            <person name="Cui X."/>
            <person name="Zhang D."/>
        </authorList>
    </citation>
    <scope>NUCLEOTIDE SEQUENCE [LARGE SCALE GENOMIC DNA]</scope>
    <source>
        <strain evidence="1 2">HHU 13199</strain>
    </source>
</reference>
<sequence>MSYNEKIKTCAWRAGTVMSMNSDTQKTLYKIGCAKHVVQGDLEGLVFGWVKVVAHVSKGYQMTIDDYLNDIDGRHLIHVFTGQAPSQFTAPYKQRLKAADEKFMASTTETVGCIWGVCNEKKHHWSRSANWYYYRKPIIGNSELTLE</sequence>
<protein>
    <recommendedName>
        <fullName evidence="3">ASCH domain-containing protein</fullName>
    </recommendedName>
</protein>
<comment type="caution">
    <text evidence="1">The sequence shown here is derived from an EMBL/GenBank/DDBJ whole genome shotgun (WGS) entry which is preliminary data.</text>
</comment>
<evidence type="ECO:0000313" key="2">
    <source>
        <dbReference type="Proteomes" id="UP000624419"/>
    </source>
</evidence>
<dbReference type="RefSeq" id="WP_191025343.1">
    <property type="nucleotide sequence ID" value="NZ_JABBXD010000006.1"/>
</dbReference>